<dbReference type="EMBL" id="MHKE01000014">
    <property type="protein sequence ID" value="OGY83292.1"/>
    <property type="molecule type" value="Genomic_DNA"/>
</dbReference>
<gene>
    <name evidence="2" type="ORF">A2898_03305</name>
</gene>
<evidence type="ECO:0000256" key="1">
    <source>
        <dbReference type="SAM" id="Phobius"/>
    </source>
</evidence>
<accession>A0A1G2B285</accession>
<dbReference type="STRING" id="1798543.A2898_03305"/>
<feature type="transmembrane region" description="Helical" evidence="1">
    <location>
        <begin position="55"/>
        <end position="76"/>
    </location>
</feature>
<evidence type="ECO:0000313" key="3">
    <source>
        <dbReference type="Proteomes" id="UP000179164"/>
    </source>
</evidence>
<evidence type="ECO:0000313" key="2">
    <source>
        <dbReference type="EMBL" id="OGY83292.1"/>
    </source>
</evidence>
<reference evidence="2 3" key="1">
    <citation type="journal article" date="2016" name="Nat. Commun.">
        <title>Thousands of microbial genomes shed light on interconnected biogeochemical processes in an aquifer system.</title>
        <authorList>
            <person name="Anantharaman K."/>
            <person name="Brown C.T."/>
            <person name="Hug L.A."/>
            <person name="Sharon I."/>
            <person name="Castelle C.J."/>
            <person name="Probst A.J."/>
            <person name="Thomas B.C."/>
            <person name="Singh A."/>
            <person name="Wilkins M.J."/>
            <person name="Karaoz U."/>
            <person name="Brodie E.L."/>
            <person name="Williams K.H."/>
            <person name="Hubbard S.S."/>
            <person name="Banfield J.F."/>
        </authorList>
    </citation>
    <scope>NUCLEOTIDE SEQUENCE [LARGE SCALE GENOMIC DNA]</scope>
</reference>
<keyword evidence="1" id="KW-0472">Membrane</keyword>
<comment type="caution">
    <text evidence="2">The sequence shown here is derived from an EMBL/GenBank/DDBJ whole genome shotgun (WGS) entry which is preliminary data.</text>
</comment>
<feature type="transmembrane region" description="Helical" evidence="1">
    <location>
        <begin position="12"/>
        <end position="35"/>
    </location>
</feature>
<organism evidence="2 3">
    <name type="scientific">Candidatus Kerfeldbacteria bacterium RIFCSPLOWO2_01_FULL_48_11</name>
    <dbReference type="NCBI Taxonomy" id="1798543"/>
    <lineage>
        <taxon>Bacteria</taxon>
        <taxon>Candidatus Kerfeldiibacteriota</taxon>
    </lineage>
</organism>
<sequence>MFLLIKKIHRALVWIIITLGLVMGGTGLLLKFPAFADSYFSFFVPVQIRYLHNQISVYFSIALALMMITGIWMYIYPAWTGWQHRHGQRNDH</sequence>
<protein>
    <submittedName>
        <fullName evidence="2">Uncharacterized protein</fullName>
    </submittedName>
</protein>
<dbReference type="Proteomes" id="UP000179164">
    <property type="component" value="Unassembled WGS sequence"/>
</dbReference>
<name>A0A1G2B285_9BACT</name>
<keyword evidence="1" id="KW-0812">Transmembrane</keyword>
<proteinExistence type="predicted"/>
<keyword evidence="1" id="KW-1133">Transmembrane helix</keyword>
<dbReference type="AlphaFoldDB" id="A0A1G2B285"/>